<accession>A0A8R1U421</accession>
<evidence type="ECO:0000313" key="3">
    <source>
        <dbReference type="EnsemblMetazoa" id="PPA01911.1"/>
    </source>
</evidence>
<reference evidence="4" key="1">
    <citation type="journal article" date="2008" name="Nat. Genet.">
        <title>The Pristionchus pacificus genome provides a unique perspective on nematode lifestyle and parasitism.</title>
        <authorList>
            <person name="Dieterich C."/>
            <person name="Clifton S.W."/>
            <person name="Schuster L.N."/>
            <person name="Chinwalla A."/>
            <person name="Delehaunty K."/>
            <person name="Dinkelacker I."/>
            <person name="Fulton L."/>
            <person name="Fulton R."/>
            <person name="Godfrey J."/>
            <person name="Minx P."/>
            <person name="Mitreva M."/>
            <person name="Roeseler W."/>
            <person name="Tian H."/>
            <person name="Witte H."/>
            <person name="Yang S.P."/>
            <person name="Wilson R.K."/>
            <person name="Sommer R.J."/>
        </authorList>
    </citation>
    <scope>NUCLEOTIDE SEQUENCE [LARGE SCALE GENOMIC DNA]</scope>
    <source>
        <strain evidence="4">PS312</strain>
    </source>
</reference>
<feature type="compositionally biased region" description="Low complexity" evidence="1">
    <location>
        <begin position="588"/>
        <end position="605"/>
    </location>
</feature>
<feature type="compositionally biased region" description="Low complexity" evidence="1">
    <location>
        <begin position="635"/>
        <end position="674"/>
    </location>
</feature>
<dbReference type="AlphaFoldDB" id="A0A8R1U421"/>
<evidence type="ECO:0000256" key="2">
    <source>
        <dbReference type="SAM" id="SignalP"/>
    </source>
</evidence>
<feature type="compositionally biased region" description="Polar residues" evidence="1">
    <location>
        <begin position="614"/>
        <end position="634"/>
    </location>
</feature>
<sequence length="885" mass="98069">MIQLSLLLYLISPLFAAVIPPSSRVLSEEGEIAVTRCIRPFLDVWERFHDSEAKNSPIVFSMPYLTRSSLLLLCESYASIRAECLEDIISMPHSQSIPSHVIENVEFFCGPTSQVALDALPCISGSLLKSRHCSSSLLGIMPSSAHEKKCASLVSLFDCSRDKMDAECGEGTLITLAASINAFGCTIKEYIQEELKKMRLGDEGEHTVKETRSINVSLIPHTVGANLTGIPIHASQYSSPEWMSMGNDSDPFLPPSSSSSSSSSLSSLSNSSHFPTIECSIVQEEFLKDCYSELADRTSDWAAPLPIHIFSLSTAEIRDLCEDYRRTTENCLGPHFDLNCTGSLTVNTMDNRIGTMCTASLSQSFTEDFECLRRVTTLQGCESVSSPLPSGDCSSSPEFLCYSRRSLVECSPDAFDLFISTVFTLGCHKLMNDSVDLMTVLMGEDIFTSQRTTIHSESTTISSSSEEEITGDFVMEHFEKNLDKKKEKTVKISTTLEDGDQIFIEPITASSSSLKKVIEKERKGPRIFASKSLSGEAEDDKEILIELTTELPTTKEIESITTMMSSTLPSSTMTANSLSTTVMEEEPSSSIPSTMTSLSSSTIPTWKEEEESSDVASTLTTISSTADTESTMKMTASTDTEISSTSSMTESASSTSSTKQMTSSTSKTTTMESTPHSESTTRAERMMVEKKMEKQVIMKVVVEKKNDMNLHRSDIRSECRPHMLARSEFCMRPLLKRWMGMREGRHEIANTTFPLFSLSSFEILELCDDYANLFLCAGLHTIRMCMDDHRIRYFRDLLGYSCSPQNIARFLTHFECLSTQQSKGNCTRFLEGIYIPGEEEDKCVGLLEYRQCLAEESASVCGEAALRELNEVVRQFGCTRSEGRI</sequence>
<dbReference type="InterPro" id="IPR039715">
    <property type="entry name" value="ZCCHC10"/>
</dbReference>
<dbReference type="PANTHER" id="PTHR13491:SF0">
    <property type="entry name" value="ZINC FINGER CCHC DOMAIN-CONTAINING PROTEIN 10"/>
    <property type="match status" value="1"/>
</dbReference>
<dbReference type="EnsemblMetazoa" id="PPA01911.1">
    <property type="protein sequence ID" value="PPA01911.1"/>
    <property type="gene ID" value="WBGene00091465"/>
</dbReference>
<organism evidence="3 4">
    <name type="scientific">Pristionchus pacificus</name>
    <name type="common">Parasitic nematode worm</name>
    <dbReference type="NCBI Taxonomy" id="54126"/>
    <lineage>
        <taxon>Eukaryota</taxon>
        <taxon>Metazoa</taxon>
        <taxon>Ecdysozoa</taxon>
        <taxon>Nematoda</taxon>
        <taxon>Chromadorea</taxon>
        <taxon>Rhabditida</taxon>
        <taxon>Rhabditina</taxon>
        <taxon>Diplogasteromorpha</taxon>
        <taxon>Diplogasteroidea</taxon>
        <taxon>Neodiplogasteridae</taxon>
        <taxon>Pristionchus</taxon>
    </lineage>
</organism>
<feature type="signal peptide" evidence="2">
    <location>
        <begin position="1"/>
        <end position="16"/>
    </location>
</feature>
<evidence type="ECO:0000313" key="4">
    <source>
        <dbReference type="Proteomes" id="UP000005239"/>
    </source>
</evidence>
<evidence type="ECO:0000256" key="1">
    <source>
        <dbReference type="SAM" id="MobiDB-lite"/>
    </source>
</evidence>
<name>A0A8R1U421_PRIPA</name>
<reference evidence="3" key="2">
    <citation type="submission" date="2022-06" db="UniProtKB">
        <authorList>
            <consortium name="EnsemblMetazoa"/>
        </authorList>
    </citation>
    <scope>IDENTIFICATION</scope>
    <source>
        <strain evidence="3">PS312</strain>
    </source>
</reference>
<feature type="region of interest" description="Disordered" evidence="1">
    <location>
        <begin position="245"/>
        <end position="272"/>
    </location>
</feature>
<feature type="region of interest" description="Disordered" evidence="1">
    <location>
        <begin position="567"/>
        <end position="683"/>
    </location>
</feature>
<protein>
    <recommendedName>
        <fullName evidence="5">DUF19 domain-containing protein</fullName>
    </recommendedName>
</protein>
<gene>
    <name evidence="3" type="primary">WBGene00091465</name>
</gene>
<keyword evidence="4" id="KW-1185">Reference proteome</keyword>
<dbReference type="Proteomes" id="UP000005239">
    <property type="component" value="Unassembled WGS sequence"/>
</dbReference>
<dbReference type="PANTHER" id="PTHR13491">
    <property type="entry name" value="ZCCHC10 PROTEIN"/>
    <property type="match status" value="1"/>
</dbReference>
<evidence type="ECO:0008006" key="5">
    <source>
        <dbReference type="Google" id="ProtNLM"/>
    </source>
</evidence>
<proteinExistence type="predicted"/>
<keyword evidence="2" id="KW-0732">Signal</keyword>
<feature type="compositionally biased region" description="Low complexity" evidence="1">
    <location>
        <begin position="256"/>
        <end position="272"/>
    </location>
</feature>
<feature type="chain" id="PRO_5035908114" description="DUF19 domain-containing protein" evidence="2">
    <location>
        <begin position="17"/>
        <end position="885"/>
    </location>
</feature>